<comment type="subcellular location">
    <subcellularLocation>
        <location evidence="1">Nucleus</location>
    </subcellularLocation>
</comment>
<sequence>MDDSKQQQRKKNYRKRSAPTDKDELPQSQSNNESDDERERRMALEEIKLLQKQRERKSGIPANPSLQVQSGTGGGLAAKAAEKNDGDGGDKDELVLQDTFAQETAVMDEDPNMCVNYINIVFVAVVVDVVATCLLNRVKYIEHELAKKRGRKIDAADQVENELKRAEDELYKIPEHLKVKRRNSEESSTQWTTGIAEVQLPIEYKLKNIEETEAAKKLLQEKKLMGRTKSDFSIPSSYSADYFQRGRDYAEKLRREHPELYKDRSHQDDSSGSKQNDSSTDAAGAVQRQAATDEFMLERFRKRERHRVMRR</sequence>
<proteinExistence type="inferred from homology"/>
<feature type="compositionally biased region" description="Basic and acidic residues" evidence="4">
    <location>
        <begin position="260"/>
        <end position="271"/>
    </location>
</feature>
<comment type="similarity">
    <text evidence="2">Belongs to the TLS1 family.</text>
</comment>
<evidence type="ECO:0000256" key="2">
    <source>
        <dbReference type="ARBA" id="ARBA00007643"/>
    </source>
</evidence>
<evidence type="ECO:0000256" key="1">
    <source>
        <dbReference type="ARBA" id="ARBA00004123"/>
    </source>
</evidence>
<evidence type="ECO:0000313" key="6">
    <source>
        <dbReference type="Proteomes" id="UP000289340"/>
    </source>
</evidence>
<feature type="compositionally biased region" description="Polar residues" evidence="4">
    <location>
        <begin position="272"/>
        <end position="281"/>
    </location>
</feature>
<evidence type="ECO:0000313" key="5">
    <source>
        <dbReference type="EMBL" id="RZC22800.1"/>
    </source>
</evidence>
<dbReference type="GO" id="GO:0000398">
    <property type="term" value="P:mRNA splicing, via spliceosome"/>
    <property type="evidence" value="ECO:0007669"/>
    <property type="project" value="TreeGrafter"/>
</dbReference>
<accession>A0A445LHT2</accession>
<dbReference type="InterPro" id="IPR010756">
    <property type="entry name" value="Tls1-like"/>
</dbReference>
<protein>
    <submittedName>
        <fullName evidence="5">Protein COP1 SUPPRESSOR 2 isoform B</fullName>
    </submittedName>
</protein>
<feature type="region of interest" description="Disordered" evidence="4">
    <location>
        <begin position="1"/>
        <end position="92"/>
    </location>
</feature>
<dbReference type="PANTHER" id="PTHR13486:SF2">
    <property type="entry name" value="SPLICING FACTOR C9ORF78"/>
    <property type="match status" value="1"/>
</dbReference>
<feature type="compositionally biased region" description="Basic and acidic residues" evidence="4">
    <location>
        <begin position="80"/>
        <end position="92"/>
    </location>
</feature>
<keyword evidence="6" id="KW-1185">Reference proteome</keyword>
<gene>
    <name evidence="5" type="ORF">D0Y65_002592</name>
</gene>
<keyword evidence="3" id="KW-0539">Nucleus</keyword>
<dbReference type="Proteomes" id="UP000289340">
    <property type="component" value="Chromosome 2"/>
</dbReference>
<evidence type="ECO:0000256" key="3">
    <source>
        <dbReference type="ARBA" id="ARBA00023242"/>
    </source>
</evidence>
<feature type="compositionally biased region" description="Basic residues" evidence="4">
    <location>
        <begin position="302"/>
        <end position="311"/>
    </location>
</feature>
<feature type="compositionally biased region" description="Basic residues" evidence="4">
    <location>
        <begin position="7"/>
        <end position="17"/>
    </location>
</feature>
<feature type="compositionally biased region" description="Basic and acidic residues" evidence="4">
    <location>
        <begin position="37"/>
        <end position="58"/>
    </location>
</feature>
<dbReference type="EMBL" id="QZWG01000002">
    <property type="protein sequence ID" value="RZC22800.1"/>
    <property type="molecule type" value="Genomic_DNA"/>
</dbReference>
<name>A0A445LHT2_GLYSO</name>
<dbReference type="PANTHER" id="PTHR13486">
    <property type="entry name" value="TELOMERE LENGTH AND SILENCING PROTEIN 1 TLS1 FAMILY MEMBER"/>
    <property type="match status" value="1"/>
</dbReference>
<reference evidence="5 6" key="1">
    <citation type="submission" date="2018-09" db="EMBL/GenBank/DDBJ databases">
        <title>A high-quality reference genome of wild soybean provides a powerful tool to mine soybean genomes.</title>
        <authorList>
            <person name="Xie M."/>
            <person name="Chung C.Y.L."/>
            <person name="Li M.-W."/>
            <person name="Wong F.-L."/>
            <person name="Chan T.-F."/>
            <person name="Lam H.-M."/>
        </authorList>
    </citation>
    <scope>NUCLEOTIDE SEQUENCE [LARGE SCALE GENOMIC DNA]</scope>
    <source>
        <strain evidence="6">cv. W05</strain>
        <tissue evidence="5">Hypocotyl of etiolated seedlings</tissue>
    </source>
</reference>
<dbReference type="AlphaFoldDB" id="A0A445LHT2"/>
<feature type="region of interest" description="Disordered" evidence="4">
    <location>
        <begin position="260"/>
        <end position="311"/>
    </location>
</feature>
<organism evidence="5 6">
    <name type="scientific">Glycine soja</name>
    <name type="common">Wild soybean</name>
    <dbReference type="NCBI Taxonomy" id="3848"/>
    <lineage>
        <taxon>Eukaryota</taxon>
        <taxon>Viridiplantae</taxon>
        <taxon>Streptophyta</taxon>
        <taxon>Embryophyta</taxon>
        <taxon>Tracheophyta</taxon>
        <taxon>Spermatophyta</taxon>
        <taxon>Magnoliopsida</taxon>
        <taxon>eudicotyledons</taxon>
        <taxon>Gunneridae</taxon>
        <taxon>Pentapetalae</taxon>
        <taxon>rosids</taxon>
        <taxon>fabids</taxon>
        <taxon>Fabales</taxon>
        <taxon>Fabaceae</taxon>
        <taxon>Papilionoideae</taxon>
        <taxon>50 kb inversion clade</taxon>
        <taxon>NPAAA clade</taxon>
        <taxon>indigoferoid/millettioid clade</taxon>
        <taxon>Phaseoleae</taxon>
        <taxon>Glycine</taxon>
        <taxon>Glycine subgen. Soja</taxon>
    </lineage>
</organism>
<dbReference type="GO" id="GO:0005681">
    <property type="term" value="C:spliceosomal complex"/>
    <property type="evidence" value="ECO:0007669"/>
    <property type="project" value="TreeGrafter"/>
</dbReference>
<comment type="caution">
    <text evidence="5">The sequence shown here is derived from an EMBL/GenBank/DDBJ whole genome shotgun (WGS) entry which is preliminary data.</text>
</comment>
<evidence type="ECO:0000256" key="4">
    <source>
        <dbReference type="SAM" id="MobiDB-lite"/>
    </source>
</evidence>
<dbReference type="Pfam" id="PF07052">
    <property type="entry name" value="Hep_59"/>
    <property type="match status" value="1"/>
</dbReference>